<organism evidence="1">
    <name type="scientific">marine sediment metagenome</name>
    <dbReference type="NCBI Taxonomy" id="412755"/>
    <lineage>
        <taxon>unclassified sequences</taxon>
        <taxon>metagenomes</taxon>
        <taxon>ecological metagenomes</taxon>
    </lineage>
</organism>
<name>A0A0F9MMX9_9ZZZZ</name>
<evidence type="ECO:0000313" key="1">
    <source>
        <dbReference type="EMBL" id="KKM70512.1"/>
    </source>
</evidence>
<accession>A0A0F9MMX9</accession>
<sequence length="106" mass="12478">DIGSPMKKLNNQMYYIDKNKNKHGWLQLSPDLHKINGLAFVSYVSSETNKDIKEKYFQRVLKEAKEKINNINHEKLVLEDVFDDIEIQLANKTRYVSLRVGLWVLN</sequence>
<dbReference type="EMBL" id="LAZR01009804">
    <property type="protein sequence ID" value="KKM70512.1"/>
    <property type="molecule type" value="Genomic_DNA"/>
</dbReference>
<dbReference type="AlphaFoldDB" id="A0A0F9MMX9"/>
<protein>
    <submittedName>
        <fullName evidence="1">Uncharacterized protein</fullName>
    </submittedName>
</protein>
<gene>
    <name evidence="1" type="ORF">LCGC14_1440010</name>
</gene>
<proteinExistence type="predicted"/>
<reference evidence="1" key="1">
    <citation type="journal article" date="2015" name="Nature">
        <title>Complex archaea that bridge the gap between prokaryotes and eukaryotes.</title>
        <authorList>
            <person name="Spang A."/>
            <person name="Saw J.H."/>
            <person name="Jorgensen S.L."/>
            <person name="Zaremba-Niedzwiedzka K."/>
            <person name="Martijn J."/>
            <person name="Lind A.E."/>
            <person name="van Eijk R."/>
            <person name="Schleper C."/>
            <person name="Guy L."/>
            <person name="Ettema T.J."/>
        </authorList>
    </citation>
    <scope>NUCLEOTIDE SEQUENCE</scope>
</reference>
<comment type="caution">
    <text evidence="1">The sequence shown here is derived from an EMBL/GenBank/DDBJ whole genome shotgun (WGS) entry which is preliminary data.</text>
</comment>
<feature type="non-terminal residue" evidence="1">
    <location>
        <position position="1"/>
    </location>
</feature>